<sequence>MSKMSTVIGFTFLNKVKAKSFTITTLVLALLVTIGMNVPYFIDRFTGNDDGPTVIGLIQSNQPELANSLKAYREKQQPGTTGFALVEYEQADEQVLRNDMENGKIDGYLQFGDSKEGAFPSVTYISKKDSIPQGLQTSLQAALQSVKAEYITKGTLSDEQIAALTSPVQIEAMKQAVSGGDGAGSGEGATAEKAATINYVIVYVLVILFFMTIMMTGNMIAAEVTAEKSSRIMEILITSVSPLAQMFGKIIGMFFIGLFQIAIFAAVIAINVSLPHNRPVLAGFNMDLSQINIEVLVFGLIFYILGYFLYATLFAAIGSLVSRTEELGQAIMPITMLSLAAFYIGIFSLAAPNSTLLKVSSYIPFFSPVSMIVRIGVGDTPVWEILISIVILVVAILIFGWLSAKIYRTGVLLYGKRPTFKELRKAMKAYKI</sequence>
<keyword evidence="9" id="KW-1185">Reference proteome</keyword>
<proteinExistence type="predicted"/>
<keyword evidence="4 6" id="KW-1133">Transmembrane helix</keyword>
<feature type="transmembrane region" description="Helical" evidence="6">
    <location>
        <begin position="383"/>
        <end position="402"/>
    </location>
</feature>
<evidence type="ECO:0000256" key="4">
    <source>
        <dbReference type="ARBA" id="ARBA00022989"/>
    </source>
</evidence>
<feature type="transmembrane region" description="Helical" evidence="6">
    <location>
        <begin position="295"/>
        <end position="318"/>
    </location>
</feature>
<dbReference type="InterPro" id="IPR013525">
    <property type="entry name" value="ABC2_TM"/>
</dbReference>
<comment type="caution">
    <text evidence="8">The sequence shown here is derived from an EMBL/GenBank/DDBJ whole genome shotgun (WGS) entry which is preliminary data.</text>
</comment>
<dbReference type="Pfam" id="PF12698">
    <property type="entry name" value="ABC2_membrane_3"/>
    <property type="match status" value="1"/>
</dbReference>
<evidence type="ECO:0000313" key="8">
    <source>
        <dbReference type="EMBL" id="RCX16165.1"/>
    </source>
</evidence>
<protein>
    <submittedName>
        <fullName evidence="8">ABC-2 type transport system permease protein</fullName>
    </submittedName>
</protein>
<dbReference type="AlphaFoldDB" id="A0A369B4E0"/>
<feature type="domain" description="ABC-2 type transporter transmembrane" evidence="7">
    <location>
        <begin position="19"/>
        <end position="404"/>
    </location>
</feature>
<feature type="transmembrane region" description="Helical" evidence="6">
    <location>
        <begin position="200"/>
        <end position="220"/>
    </location>
</feature>
<keyword evidence="2" id="KW-1003">Cell membrane</keyword>
<evidence type="ECO:0000256" key="6">
    <source>
        <dbReference type="SAM" id="Phobius"/>
    </source>
</evidence>
<dbReference type="GO" id="GO:0140359">
    <property type="term" value="F:ABC-type transporter activity"/>
    <property type="evidence" value="ECO:0007669"/>
    <property type="project" value="InterPro"/>
</dbReference>
<accession>A0A369B4E0</accession>
<evidence type="ECO:0000256" key="1">
    <source>
        <dbReference type="ARBA" id="ARBA00004651"/>
    </source>
</evidence>
<evidence type="ECO:0000313" key="9">
    <source>
        <dbReference type="Proteomes" id="UP000253090"/>
    </source>
</evidence>
<gene>
    <name evidence="8" type="ORF">DFP94_11322</name>
</gene>
<dbReference type="RefSeq" id="WP_114498483.1">
    <property type="nucleotide sequence ID" value="NZ_QPJW01000013.1"/>
</dbReference>
<dbReference type="OrthoDB" id="9768837at2"/>
<evidence type="ECO:0000256" key="5">
    <source>
        <dbReference type="ARBA" id="ARBA00023136"/>
    </source>
</evidence>
<feature type="transmembrane region" description="Helical" evidence="6">
    <location>
        <begin position="254"/>
        <end position="274"/>
    </location>
</feature>
<evidence type="ECO:0000259" key="7">
    <source>
        <dbReference type="Pfam" id="PF12698"/>
    </source>
</evidence>
<comment type="subcellular location">
    <subcellularLocation>
        <location evidence="1">Cell membrane</location>
        <topology evidence="1">Multi-pass membrane protein</topology>
    </subcellularLocation>
</comment>
<dbReference type="PANTHER" id="PTHR30294:SF29">
    <property type="entry name" value="MULTIDRUG ABC TRANSPORTER PERMEASE YBHS-RELATED"/>
    <property type="match status" value="1"/>
</dbReference>
<evidence type="ECO:0000256" key="2">
    <source>
        <dbReference type="ARBA" id="ARBA00022475"/>
    </source>
</evidence>
<dbReference type="GO" id="GO:0005886">
    <property type="term" value="C:plasma membrane"/>
    <property type="evidence" value="ECO:0007669"/>
    <property type="project" value="UniProtKB-SubCell"/>
</dbReference>
<feature type="transmembrane region" description="Helical" evidence="6">
    <location>
        <begin position="359"/>
        <end position="377"/>
    </location>
</feature>
<evidence type="ECO:0000256" key="3">
    <source>
        <dbReference type="ARBA" id="ARBA00022692"/>
    </source>
</evidence>
<feature type="transmembrane region" description="Helical" evidence="6">
    <location>
        <begin position="21"/>
        <end position="42"/>
    </location>
</feature>
<dbReference type="PANTHER" id="PTHR30294">
    <property type="entry name" value="MEMBRANE COMPONENT OF ABC TRANSPORTER YHHJ-RELATED"/>
    <property type="match status" value="1"/>
</dbReference>
<dbReference type="InterPro" id="IPR051449">
    <property type="entry name" value="ABC-2_transporter_component"/>
</dbReference>
<dbReference type="Proteomes" id="UP000253090">
    <property type="component" value="Unassembled WGS sequence"/>
</dbReference>
<organism evidence="8 9">
    <name type="scientific">Fontibacillus phaseoli</name>
    <dbReference type="NCBI Taxonomy" id="1416533"/>
    <lineage>
        <taxon>Bacteria</taxon>
        <taxon>Bacillati</taxon>
        <taxon>Bacillota</taxon>
        <taxon>Bacilli</taxon>
        <taxon>Bacillales</taxon>
        <taxon>Paenibacillaceae</taxon>
        <taxon>Fontibacillus</taxon>
    </lineage>
</organism>
<dbReference type="EMBL" id="QPJW01000013">
    <property type="protein sequence ID" value="RCX16165.1"/>
    <property type="molecule type" value="Genomic_DNA"/>
</dbReference>
<name>A0A369B4E0_9BACL</name>
<reference evidence="8 9" key="1">
    <citation type="submission" date="2018-07" db="EMBL/GenBank/DDBJ databases">
        <title>Genomic Encyclopedia of Type Strains, Phase III (KMG-III): the genomes of soil and plant-associated and newly described type strains.</title>
        <authorList>
            <person name="Whitman W."/>
        </authorList>
    </citation>
    <scope>NUCLEOTIDE SEQUENCE [LARGE SCALE GENOMIC DNA]</scope>
    <source>
        <strain evidence="8 9">CECT 8333</strain>
    </source>
</reference>
<keyword evidence="5 6" id="KW-0472">Membrane</keyword>
<feature type="transmembrane region" description="Helical" evidence="6">
    <location>
        <begin position="330"/>
        <end position="352"/>
    </location>
</feature>
<keyword evidence="3 6" id="KW-0812">Transmembrane</keyword>